<proteinExistence type="predicted"/>
<reference evidence="1 2" key="1">
    <citation type="submission" date="2016-04" db="EMBL/GenBank/DDBJ databases">
        <title>Acidithiobacillus ferrooxidans genome sequencing and assembly.</title>
        <authorList>
            <person name="Zhou Z."/>
        </authorList>
    </citation>
    <scope>NUCLEOTIDE SEQUENCE [LARGE SCALE GENOMIC DNA]</scope>
    <source>
        <strain evidence="1 2">BY0502</strain>
    </source>
</reference>
<evidence type="ECO:0000313" key="2">
    <source>
        <dbReference type="Proteomes" id="UP000078302"/>
    </source>
</evidence>
<evidence type="ECO:0000313" key="1">
    <source>
        <dbReference type="EMBL" id="OAP89430.1"/>
    </source>
</evidence>
<dbReference type="AlphaFoldDB" id="A0A179BDF9"/>
<name>A0A179BDF9_ACIFR</name>
<protein>
    <submittedName>
        <fullName evidence="1">Uncharacterized protein</fullName>
    </submittedName>
</protein>
<dbReference type="Proteomes" id="UP000078302">
    <property type="component" value="Unassembled WGS sequence"/>
</dbReference>
<gene>
    <name evidence="1" type="ORF">A4H96_10625</name>
</gene>
<dbReference type="EMBL" id="LVXZ01000135">
    <property type="protein sequence ID" value="OAP89430.1"/>
    <property type="molecule type" value="Genomic_DNA"/>
</dbReference>
<comment type="caution">
    <text evidence="1">The sequence shown here is derived from an EMBL/GenBank/DDBJ whole genome shotgun (WGS) entry which is preliminary data.</text>
</comment>
<organism evidence="1 2">
    <name type="scientific">Acidithiobacillus ferrooxidans</name>
    <name type="common">Thiobacillus ferrooxidans</name>
    <dbReference type="NCBI Taxonomy" id="920"/>
    <lineage>
        <taxon>Bacteria</taxon>
        <taxon>Pseudomonadati</taxon>
        <taxon>Pseudomonadota</taxon>
        <taxon>Acidithiobacillia</taxon>
        <taxon>Acidithiobacillales</taxon>
        <taxon>Acidithiobacillaceae</taxon>
        <taxon>Acidithiobacillus</taxon>
    </lineage>
</organism>
<keyword evidence="2" id="KW-1185">Reference proteome</keyword>
<sequence>MENTDFTTGERRHLVPEPAMTGKGVRSALAWTANRVAATMETDSMDREVEHIEHHESPYISL</sequence>
<accession>A0A179BDF9</accession>